<dbReference type="GO" id="GO:0047750">
    <property type="term" value="F:cholestenol delta-isomerase activity"/>
    <property type="evidence" value="ECO:0007669"/>
    <property type="project" value="InterPro"/>
</dbReference>
<dbReference type="GO" id="GO:0016125">
    <property type="term" value="P:sterol metabolic process"/>
    <property type="evidence" value="ECO:0007669"/>
    <property type="project" value="InterPro"/>
</dbReference>
<proteinExistence type="inferred from homology"/>
<feature type="transmembrane region" description="Helical" evidence="7">
    <location>
        <begin position="120"/>
        <end position="142"/>
    </location>
</feature>
<dbReference type="InParanoid" id="A0A2J6SFD6"/>
<keyword evidence="5 6" id="KW-0472">Membrane</keyword>
<keyword evidence="3 6" id="KW-0812">Transmembrane</keyword>
<comment type="similarity">
    <text evidence="2">Belongs to the EBP family.</text>
</comment>
<comment type="subcellular location">
    <subcellularLocation>
        <location evidence="1">Membrane</location>
        <topology evidence="1">Multi-pass membrane protein</topology>
    </subcellularLocation>
</comment>
<evidence type="ECO:0000313" key="9">
    <source>
        <dbReference type="EMBL" id="PMD49482.1"/>
    </source>
</evidence>
<feature type="transmembrane region" description="Helical" evidence="7">
    <location>
        <begin position="149"/>
        <end position="168"/>
    </location>
</feature>
<sequence length="320" mass="36657">MDHLDTTTIVSLSAVLAILFTSHLLSLATLHPTTPTRLRILFIWHLFDFLIHSIFEGSFLYNCFFLSVPFVPTHPYADLYNNFLGTGRLYGSAFGDNWGSKLWMVYAKADRRWAGADLTVVSLELLTVLGAGPLALYICYGIARREVMVPYWMIVLATGELYGGFMTFCPEWLTGNPNLDASNFMFKWVYLVFFNMLWVALPLFALHVSFVDIKNAMVMRKGMVAARIELKRREAEKGREVLFSISDFEAWRCPNQVSPLAMWGLRYVIKYYHQHTNECHHWFAKDIFDKLSPFSVCASKGNWGFVNTNNVSLLNVPKVT</sequence>
<dbReference type="PANTHER" id="PTHR14207">
    <property type="entry name" value="STEROL ISOMERASE"/>
    <property type="match status" value="1"/>
</dbReference>
<evidence type="ECO:0000256" key="2">
    <source>
        <dbReference type="ARBA" id="ARBA00008337"/>
    </source>
</evidence>
<evidence type="ECO:0000313" key="10">
    <source>
        <dbReference type="Proteomes" id="UP000235371"/>
    </source>
</evidence>
<reference evidence="9 10" key="1">
    <citation type="submission" date="2016-04" db="EMBL/GenBank/DDBJ databases">
        <title>A degradative enzymes factory behind the ericoid mycorrhizal symbiosis.</title>
        <authorList>
            <consortium name="DOE Joint Genome Institute"/>
            <person name="Martino E."/>
            <person name="Morin E."/>
            <person name="Grelet G."/>
            <person name="Kuo A."/>
            <person name="Kohler A."/>
            <person name="Daghino S."/>
            <person name="Barry K."/>
            <person name="Choi C."/>
            <person name="Cichocki N."/>
            <person name="Clum A."/>
            <person name="Copeland A."/>
            <person name="Hainaut M."/>
            <person name="Haridas S."/>
            <person name="Labutti K."/>
            <person name="Lindquist E."/>
            <person name="Lipzen A."/>
            <person name="Khouja H.-R."/>
            <person name="Murat C."/>
            <person name="Ohm R."/>
            <person name="Olson A."/>
            <person name="Spatafora J."/>
            <person name="Veneault-Fourrey C."/>
            <person name="Henrissat B."/>
            <person name="Grigoriev I."/>
            <person name="Martin F."/>
            <person name="Perotto S."/>
        </authorList>
    </citation>
    <scope>NUCLEOTIDE SEQUENCE [LARGE SCALE GENOMIC DNA]</scope>
    <source>
        <strain evidence="9 10">E</strain>
    </source>
</reference>
<evidence type="ECO:0000256" key="3">
    <source>
        <dbReference type="ARBA" id="ARBA00022692"/>
    </source>
</evidence>
<feature type="transmembrane region" description="Helical" evidence="7">
    <location>
        <begin position="6"/>
        <end position="28"/>
    </location>
</feature>
<dbReference type="RefSeq" id="XP_024726386.1">
    <property type="nucleotide sequence ID" value="XM_024884324.1"/>
</dbReference>
<dbReference type="PANTHER" id="PTHR14207:SF1">
    <property type="entry name" value="EMOPAMIL-BINDING PROTEIN-LIKE"/>
    <property type="match status" value="1"/>
</dbReference>
<dbReference type="GO" id="GO:0005783">
    <property type="term" value="C:endoplasmic reticulum"/>
    <property type="evidence" value="ECO:0007669"/>
    <property type="project" value="TreeGrafter"/>
</dbReference>
<feature type="transmembrane region" description="Helical" evidence="7">
    <location>
        <begin position="40"/>
        <end position="61"/>
    </location>
</feature>
<evidence type="ECO:0000256" key="7">
    <source>
        <dbReference type="SAM" id="Phobius"/>
    </source>
</evidence>
<dbReference type="GeneID" id="36592401"/>
<dbReference type="GO" id="GO:0016020">
    <property type="term" value="C:membrane"/>
    <property type="evidence" value="ECO:0007669"/>
    <property type="project" value="UniProtKB-SubCell"/>
</dbReference>
<keyword evidence="10" id="KW-1185">Reference proteome</keyword>
<protein>
    <submittedName>
        <fullName evidence="9">EBP-domain-containing protein</fullName>
    </submittedName>
</protein>
<evidence type="ECO:0000259" key="8">
    <source>
        <dbReference type="PROSITE" id="PS51751"/>
    </source>
</evidence>
<feature type="transmembrane region" description="Helical" evidence="7">
    <location>
        <begin position="188"/>
        <end position="211"/>
    </location>
</feature>
<feature type="domain" description="EXPERA" evidence="8">
    <location>
        <begin position="37"/>
        <end position="206"/>
    </location>
</feature>
<dbReference type="Pfam" id="PF05241">
    <property type="entry name" value="EBP"/>
    <property type="match status" value="1"/>
</dbReference>
<dbReference type="Proteomes" id="UP000235371">
    <property type="component" value="Unassembled WGS sequence"/>
</dbReference>
<dbReference type="PROSITE" id="PS51751">
    <property type="entry name" value="EXPERA"/>
    <property type="match status" value="1"/>
</dbReference>
<dbReference type="EMBL" id="KZ613921">
    <property type="protein sequence ID" value="PMD49482.1"/>
    <property type="molecule type" value="Genomic_DNA"/>
</dbReference>
<dbReference type="AlphaFoldDB" id="A0A2J6SFD6"/>
<evidence type="ECO:0000256" key="4">
    <source>
        <dbReference type="ARBA" id="ARBA00022989"/>
    </source>
</evidence>
<dbReference type="InterPro" id="IPR007905">
    <property type="entry name" value="EBP"/>
</dbReference>
<evidence type="ECO:0000256" key="6">
    <source>
        <dbReference type="PROSITE-ProRule" id="PRU01087"/>
    </source>
</evidence>
<evidence type="ECO:0000256" key="5">
    <source>
        <dbReference type="ARBA" id="ARBA00023136"/>
    </source>
</evidence>
<dbReference type="STRING" id="1095630.A0A2J6SFD6"/>
<dbReference type="OrthoDB" id="5415655at2759"/>
<keyword evidence="4 6" id="KW-1133">Transmembrane helix</keyword>
<organism evidence="9 10">
    <name type="scientific">Hyaloscypha bicolor E</name>
    <dbReference type="NCBI Taxonomy" id="1095630"/>
    <lineage>
        <taxon>Eukaryota</taxon>
        <taxon>Fungi</taxon>
        <taxon>Dikarya</taxon>
        <taxon>Ascomycota</taxon>
        <taxon>Pezizomycotina</taxon>
        <taxon>Leotiomycetes</taxon>
        <taxon>Helotiales</taxon>
        <taxon>Hyaloscyphaceae</taxon>
        <taxon>Hyaloscypha</taxon>
        <taxon>Hyaloscypha bicolor</taxon>
    </lineage>
</organism>
<evidence type="ECO:0000256" key="1">
    <source>
        <dbReference type="ARBA" id="ARBA00004141"/>
    </source>
</evidence>
<accession>A0A2J6SFD6</accession>
<gene>
    <name evidence="9" type="ORF">K444DRAFT_638963</name>
</gene>
<dbReference type="InterPro" id="IPR033118">
    <property type="entry name" value="EXPERA"/>
</dbReference>
<name>A0A2J6SFD6_9HELO</name>